<proteinExistence type="predicted"/>
<accession>A0A558J287</accession>
<evidence type="ECO:0000313" key="2">
    <source>
        <dbReference type="Proteomes" id="UP000317288"/>
    </source>
</evidence>
<dbReference type="PROSITE" id="PS51257">
    <property type="entry name" value="PROKAR_LIPOPROTEIN"/>
    <property type="match status" value="1"/>
</dbReference>
<evidence type="ECO:0000313" key="1">
    <source>
        <dbReference type="EMBL" id="TVU87771.1"/>
    </source>
</evidence>
<organism evidence="1 2">
    <name type="scientific">Vreelandella titanicae</name>
    <dbReference type="NCBI Taxonomy" id="664683"/>
    <lineage>
        <taxon>Bacteria</taxon>
        <taxon>Pseudomonadati</taxon>
        <taxon>Pseudomonadota</taxon>
        <taxon>Gammaproteobacteria</taxon>
        <taxon>Oceanospirillales</taxon>
        <taxon>Halomonadaceae</taxon>
        <taxon>Vreelandella</taxon>
    </lineage>
</organism>
<dbReference type="AlphaFoldDB" id="A0A558J287"/>
<comment type="caution">
    <text evidence="1">The sequence shown here is derived from an EMBL/GenBank/DDBJ whole genome shotgun (WGS) entry which is preliminary data.</text>
</comment>
<dbReference type="EMBL" id="VNFE01000007">
    <property type="protein sequence ID" value="TVU87771.1"/>
    <property type="molecule type" value="Genomic_DNA"/>
</dbReference>
<dbReference type="InterPro" id="IPR005590">
    <property type="entry name" value="DUF333"/>
</dbReference>
<reference evidence="1 2" key="1">
    <citation type="submission" date="2019-07" db="EMBL/GenBank/DDBJ databases">
        <title>Diversity of Bacteria from Kongsfjorden, Arctic.</title>
        <authorList>
            <person name="Yu Y."/>
        </authorList>
    </citation>
    <scope>NUCLEOTIDE SEQUENCE [LARGE SCALE GENOMIC DNA]</scope>
    <source>
        <strain evidence="1 2">SM1922</strain>
    </source>
</reference>
<dbReference type="Proteomes" id="UP000317288">
    <property type="component" value="Unassembled WGS sequence"/>
</dbReference>
<name>A0A558J287_9GAMM</name>
<dbReference type="Pfam" id="PF03891">
    <property type="entry name" value="DUF333"/>
    <property type="match status" value="1"/>
</dbReference>
<gene>
    <name evidence="1" type="ORF">FQP89_19520</name>
</gene>
<dbReference type="RefSeq" id="WP_144814452.1">
    <property type="nucleotide sequence ID" value="NZ_VNFE01000007.1"/>
</dbReference>
<sequence length="84" mass="9401">MQTRSIYRYGAITVLLMLGGCASGGGGPDSDNQMTQYAAEYCRSLGGENEIRESSLGTGRYCRLPDGRVENEWQLYRKERLDND</sequence>
<protein>
    <submittedName>
        <fullName evidence="1">DUF333 domain-containing protein</fullName>
    </submittedName>
</protein>